<gene>
    <name evidence="3" type="ORF">KCG34_18360</name>
</gene>
<reference evidence="3" key="1">
    <citation type="submission" date="2021-04" db="EMBL/GenBank/DDBJ databases">
        <title>The complete genome sequence of Caulobacter sp. S6.</title>
        <authorList>
            <person name="Tang Y."/>
            <person name="Ouyang W."/>
            <person name="Liu Q."/>
            <person name="Huang B."/>
            <person name="Guo Z."/>
            <person name="Lei P."/>
        </authorList>
    </citation>
    <scope>NUCLEOTIDE SEQUENCE</scope>
    <source>
        <strain evidence="3">S6</strain>
    </source>
</reference>
<dbReference type="AlphaFoldDB" id="A0A975ITS0"/>
<dbReference type="SUPFAM" id="SSF56219">
    <property type="entry name" value="DNase I-like"/>
    <property type="match status" value="1"/>
</dbReference>
<keyword evidence="3" id="KW-0255">Endonuclease</keyword>
<dbReference type="Proteomes" id="UP000676409">
    <property type="component" value="Chromosome"/>
</dbReference>
<keyword evidence="1" id="KW-1133">Transmembrane helix</keyword>
<protein>
    <submittedName>
        <fullName evidence="3">Endonuclease/exonuclease/phosphatase family protein</fullName>
    </submittedName>
</protein>
<feature type="domain" description="Endonuclease/exonuclease/phosphatase" evidence="2">
    <location>
        <begin position="116"/>
        <end position="331"/>
    </location>
</feature>
<proteinExistence type="predicted"/>
<evidence type="ECO:0000259" key="2">
    <source>
        <dbReference type="Pfam" id="PF03372"/>
    </source>
</evidence>
<evidence type="ECO:0000313" key="4">
    <source>
        <dbReference type="Proteomes" id="UP000676409"/>
    </source>
</evidence>
<dbReference type="EMBL" id="CP073078">
    <property type="protein sequence ID" value="QUD87015.1"/>
    <property type="molecule type" value="Genomic_DNA"/>
</dbReference>
<evidence type="ECO:0000256" key="1">
    <source>
        <dbReference type="SAM" id="Phobius"/>
    </source>
</evidence>
<organism evidence="3 4">
    <name type="scientific">Phenylobacterium montanum</name>
    <dbReference type="NCBI Taxonomy" id="2823693"/>
    <lineage>
        <taxon>Bacteria</taxon>
        <taxon>Pseudomonadati</taxon>
        <taxon>Pseudomonadota</taxon>
        <taxon>Alphaproteobacteria</taxon>
        <taxon>Caulobacterales</taxon>
        <taxon>Caulobacteraceae</taxon>
        <taxon>Phenylobacterium</taxon>
    </lineage>
</organism>
<dbReference type="InterPro" id="IPR036691">
    <property type="entry name" value="Endo/exonu/phosph_ase_sf"/>
</dbReference>
<dbReference type="GO" id="GO:0004519">
    <property type="term" value="F:endonuclease activity"/>
    <property type="evidence" value="ECO:0007669"/>
    <property type="project" value="UniProtKB-KW"/>
</dbReference>
<keyword evidence="1" id="KW-0472">Membrane</keyword>
<keyword evidence="3" id="KW-0540">Nuclease</keyword>
<accession>A0A975ITS0</accession>
<keyword evidence="1" id="KW-0812">Transmembrane</keyword>
<keyword evidence="4" id="KW-1185">Reference proteome</keyword>
<dbReference type="Pfam" id="PF03372">
    <property type="entry name" value="Exo_endo_phos"/>
    <property type="match status" value="1"/>
</dbReference>
<evidence type="ECO:0000313" key="3">
    <source>
        <dbReference type="EMBL" id="QUD87015.1"/>
    </source>
</evidence>
<dbReference type="Gene3D" id="3.60.10.10">
    <property type="entry name" value="Endonuclease/exonuclease/phosphatase"/>
    <property type="match status" value="1"/>
</dbReference>
<sequence length="342" mass="36493">MPKPDQDPGLLHARSTPGLALSFVAGVAAGLSLMGLLSAAGAWSRFLDLLNHVTPLFALGGIAAVAIGWLTPGLPGARALAVLGLAGALGAGARAAPEWLQSLDAAPRPGPSVTVLTQNVWEANQDPHATAAALAGSGADIILLQELNNPRARLVARDLERAYPFHADCTLANRWCSLAIVSRLPISAWSFHQGGWKAPDWDRLAMVRAQIDAPGLPLFDVVSSKLAHPWTGDLQRTQIPRLVAVLKTLDQDHAVLGGDFNLTPWSFALRRFDRQAGLVRRTHGLATWPNRLPTRTAPLIPAPLLPIDQVYAGRGWRTVSVRRGPRTGSDHFGVLVTLSPVE</sequence>
<dbReference type="InterPro" id="IPR005135">
    <property type="entry name" value="Endo/exonuclease/phosphatase"/>
</dbReference>
<name>A0A975ITS0_9CAUL</name>
<keyword evidence="3" id="KW-0378">Hydrolase</keyword>
<dbReference type="RefSeq" id="WP_211937067.1">
    <property type="nucleotide sequence ID" value="NZ_CP073078.1"/>
</dbReference>
<feature type="transmembrane region" description="Helical" evidence="1">
    <location>
        <begin position="20"/>
        <end position="42"/>
    </location>
</feature>
<feature type="transmembrane region" description="Helical" evidence="1">
    <location>
        <begin position="49"/>
        <end position="70"/>
    </location>
</feature>
<dbReference type="KEGG" id="caul:KCG34_18360"/>